<evidence type="ECO:0000313" key="2">
    <source>
        <dbReference type="Proteomes" id="UP000076586"/>
    </source>
</evidence>
<accession>A0A161LFE7</accession>
<evidence type="ECO:0008006" key="3">
    <source>
        <dbReference type="Google" id="ProtNLM"/>
    </source>
</evidence>
<dbReference type="RefSeq" id="WP_153802537.1">
    <property type="nucleotide sequence ID" value="NZ_BDCR01000003.1"/>
</dbReference>
<dbReference type="OrthoDB" id="1495783at2"/>
<proteinExistence type="predicted"/>
<evidence type="ECO:0000313" key="1">
    <source>
        <dbReference type="EMBL" id="GAT63307.1"/>
    </source>
</evidence>
<gene>
    <name evidence="1" type="ORF">PJIAN_3625</name>
</gene>
<protein>
    <recommendedName>
        <fullName evidence="3">HEPN domain-containing protein</fullName>
    </recommendedName>
</protein>
<reference evidence="2" key="2">
    <citation type="journal article" date="2017" name="Genome Announc.">
        <title>Draft genome sequence of Paludibacter jiangxiensis NM7(T), a propionate-producing fermentative bacterium.</title>
        <authorList>
            <person name="Qiu Y.-L."/>
            <person name="Tourlousse D.M."/>
            <person name="Matsuura N."/>
            <person name="Ohashi A."/>
            <person name="Sekiguchi Y."/>
        </authorList>
    </citation>
    <scope>NUCLEOTIDE SEQUENCE [LARGE SCALE GENOMIC DNA]</scope>
    <source>
        <strain evidence="2">NM7</strain>
    </source>
</reference>
<reference evidence="2" key="1">
    <citation type="submission" date="2016-04" db="EMBL/GenBank/DDBJ databases">
        <title>Draft genome sequence of Paludibacter jiangxiensis strain NM7.</title>
        <authorList>
            <person name="Qiu Y."/>
            <person name="Matsuura N."/>
            <person name="Ohashi A."/>
            <person name="Tourlousse M.D."/>
            <person name="Sekiguchi Y."/>
        </authorList>
    </citation>
    <scope>NUCLEOTIDE SEQUENCE [LARGE SCALE GENOMIC DNA]</scope>
    <source>
        <strain evidence="2">NM7</strain>
    </source>
</reference>
<organism evidence="1 2">
    <name type="scientific">Paludibacter jiangxiensis</name>
    <dbReference type="NCBI Taxonomy" id="681398"/>
    <lineage>
        <taxon>Bacteria</taxon>
        <taxon>Pseudomonadati</taxon>
        <taxon>Bacteroidota</taxon>
        <taxon>Bacteroidia</taxon>
        <taxon>Bacteroidales</taxon>
        <taxon>Paludibacteraceae</taxon>
        <taxon>Paludibacter</taxon>
    </lineage>
</organism>
<dbReference type="AlphaFoldDB" id="A0A161LFE7"/>
<comment type="caution">
    <text evidence="1">The sequence shown here is derived from an EMBL/GenBank/DDBJ whole genome shotgun (WGS) entry which is preliminary data.</text>
</comment>
<name>A0A161LFE7_9BACT</name>
<dbReference type="Proteomes" id="UP000076586">
    <property type="component" value="Unassembled WGS sequence"/>
</dbReference>
<keyword evidence="2" id="KW-1185">Reference proteome</keyword>
<sequence>MDKTEYLKKMRDCNVWFDYSKSQKNVAEKILNNCILDKDFLAKLRDDKDYSEFVSLWSNAHYHYGIAIENGLKGIIIKHQPESIDFEIKSQNVILKNIGGQAGKTHNLLRLAEISGIFDSKINLYRHKSDYESLERILLHLSDMIKWGARYPIPNNLDSIYKFDAAVPSVLIYGFHILDVMNPLFDYFERERK</sequence>
<dbReference type="EMBL" id="BDCR01000003">
    <property type="protein sequence ID" value="GAT63307.1"/>
    <property type="molecule type" value="Genomic_DNA"/>
</dbReference>